<keyword evidence="2" id="KW-1185">Reference proteome</keyword>
<gene>
    <name evidence="1" type="ORF">J0A66_01670</name>
</gene>
<dbReference type="EMBL" id="JAFKCV010000001">
    <property type="protein sequence ID" value="MBN7823921.1"/>
    <property type="molecule type" value="Genomic_DNA"/>
</dbReference>
<proteinExistence type="predicted"/>
<sequence length="784" mass="83220">MKVEIYRLADGVITNNYLEKQMYYPSEGHNVSRHRTRKILSALLLTTLISCGGGGGDEGTPPPTDTDTTSPVVTIATTAGSYWAQDTVSLSVAASDNSGQVNVALSCTDGTLSDTELTLPDTDTQITVTCTATATDAAGNSRAQSVNITVNPVSVSLLTAGNLTPGQIAVLQYSGPALDPSSLSFITGDSNVMATVVDNNIFFIVPVVAEGQQEFQVSVNNRQLSFTSDLLPGAPISDVRNYLDSEIDSLVAFWQANLPDLAPGALQQLISDKQSILDLPADQLALLANMLYFNQSEEAAGADLLGRTPANKASSVMQLAMAGMGASDTQCNAALVLLSDAGPRLATIMGAYIIAAGVFPVNVPVILLGTAVTIAAIGNLDEARNETLENCVVRVASKIIGIDVSDAKGQDAGIASVDEVNLTFSSGKTRVFSVESDYNVEDESAVDAHNSLFGGLAALVNSTIELVRETAQSILDRVLIDAEKTEMEEASTLFISNFVGTNISHQISTRSATEFNLTFQFVDETKIPAEGYQDFSFRVKNADGSVDIPVLGKLYDDNVPDLVFIWDGQELGNDTPSLEAIMEIKPGQQETNGTFLVLNKGERAIKVDKAVNANNEFVLSNANSPVLDTGQSASYSLTYKLQAKNESTASLIFGQQGLADFDRSFTVKSVLNYAGAYQVETVESSSEEGCARDPYTLTYSLTKVNYKEYSLMLGDHKATFTAGGSSISTSGTRTFEEDEGITTESYSISVNYHGEVTGGSSWNWTSEDGVNKCAGSSSFSGVIL</sequence>
<dbReference type="AlphaFoldDB" id="A0A939IPY6"/>
<name>A0A939IPY6_9ALTE</name>
<evidence type="ECO:0000313" key="2">
    <source>
        <dbReference type="Proteomes" id="UP000664654"/>
    </source>
</evidence>
<comment type="caution">
    <text evidence="1">The sequence shown here is derived from an EMBL/GenBank/DDBJ whole genome shotgun (WGS) entry which is preliminary data.</text>
</comment>
<accession>A0A939IPY6</accession>
<protein>
    <submittedName>
        <fullName evidence="1">Uncharacterized protein</fullName>
    </submittedName>
</protein>
<organism evidence="1 2">
    <name type="scientific">Bowmanella dokdonensis</name>
    <dbReference type="NCBI Taxonomy" id="751969"/>
    <lineage>
        <taxon>Bacteria</taxon>
        <taxon>Pseudomonadati</taxon>
        <taxon>Pseudomonadota</taxon>
        <taxon>Gammaproteobacteria</taxon>
        <taxon>Alteromonadales</taxon>
        <taxon>Alteromonadaceae</taxon>
        <taxon>Bowmanella</taxon>
    </lineage>
</organism>
<evidence type="ECO:0000313" key="1">
    <source>
        <dbReference type="EMBL" id="MBN7823921.1"/>
    </source>
</evidence>
<dbReference type="Proteomes" id="UP000664654">
    <property type="component" value="Unassembled WGS sequence"/>
</dbReference>
<reference evidence="1" key="1">
    <citation type="submission" date="2021-03" db="EMBL/GenBank/DDBJ databases">
        <title>novel species isolated from a fishpond in China.</title>
        <authorList>
            <person name="Lu H."/>
            <person name="Cai Z."/>
        </authorList>
    </citation>
    <scope>NUCLEOTIDE SEQUENCE</scope>
    <source>
        <strain evidence="1">JCM 30855</strain>
    </source>
</reference>
<dbReference type="RefSeq" id="WP_206572024.1">
    <property type="nucleotide sequence ID" value="NZ_JAFKCV010000001.1"/>
</dbReference>